<proteinExistence type="predicted"/>
<evidence type="ECO:0000313" key="2">
    <source>
        <dbReference type="Proteomes" id="UP001301216"/>
    </source>
</evidence>
<keyword evidence="2" id="KW-1185">Reference proteome</keyword>
<evidence type="ECO:0000313" key="1">
    <source>
        <dbReference type="EMBL" id="MCX2696670.1"/>
    </source>
</evidence>
<organism evidence="1 2">
    <name type="scientific">Ochrobactrum chromiisoli</name>
    <dbReference type="NCBI Taxonomy" id="2993941"/>
    <lineage>
        <taxon>Bacteria</taxon>
        <taxon>Pseudomonadati</taxon>
        <taxon>Pseudomonadota</taxon>
        <taxon>Alphaproteobacteria</taxon>
        <taxon>Hyphomicrobiales</taxon>
        <taxon>Brucellaceae</taxon>
        <taxon>Brucella/Ochrobactrum group</taxon>
        <taxon>Ochrobactrum</taxon>
    </lineage>
</organism>
<comment type="caution">
    <text evidence="1">The sequence shown here is derived from an EMBL/GenBank/DDBJ whole genome shotgun (WGS) entry which is preliminary data.</text>
</comment>
<protein>
    <submittedName>
        <fullName evidence="1">Uncharacterized protein</fullName>
    </submittedName>
</protein>
<name>A0ABT3QM53_9HYPH</name>
<dbReference type="Proteomes" id="UP001301216">
    <property type="component" value="Unassembled WGS sequence"/>
</dbReference>
<dbReference type="EMBL" id="JAPHAV010000002">
    <property type="protein sequence ID" value="MCX2696670.1"/>
    <property type="molecule type" value="Genomic_DNA"/>
</dbReference>
<accession>A0ABT3QM53</accession>
<dbReference type="RefSeq" id="WP_265984117.1">
    <property type="nucleotide sequence ID" value="NZ_JAPHAV010000002.1"/>
</dbReference>
<gene>
    <name evidence="1" type="ORF">OPR82_07765</name>
</gene>
<reference evidence="1 2" key="1">
    <citation type="submission" date="2022-11" db="EMBL/GenBank/DDBJ databases">
        <title>Brucella sp. YY2X, whole genome shotgun sequencing project.</title>
        <authorList>
            <person name="Yang Y."/>
        </authorList>
    </citation>
    <scope>NUCLEOTIDE SEQUENCE [LARGE SCALE GENOMIC DNA]</scope>
    <source>
        <strain evidence="1 2">YY2X</strain>
    </source>
</reference>
<sequence>MRDLRVGDRLIFNAELEHGNQQHLNMFRSWKKALAGTIWTASECGDNHLIAIPDDNRVDFECLSASAFPVFKLVGGINHGE</sequence>